<organism evidence="1 2">
    <name type="scientific">Prunus avium</name>
    <name type="common">Cherry</name>
    <name type="synonym">Cerasus avium</name>
    <dbReference type="NCBI Taxonomy" id="42229"/>
    <lineage>
        <taxon>Eukaryota</taxon>
        <taxon>Viridiplantae</taxon>
        <taxon>Streptophyta</taxon>
        <taxon>Embryophyta</taxon>
        <taxon>Tracheophyta</taxon>
        <taxon>Spermatophyta</taxon>
        <taxon>Magnoliopsida</taxon>
        <taxon>eudicotyledons</taxon>
        <taxon>Gunneridae</taxon>
        <taxon>Pentapetalae</taxon>
        <taxon>rosids</taxon>
        <taxon>fabids</taxon>
        <taxon>Rosales</taxon>
        <taxon>Rosaceae</taxon>
        <taxon>Amygdaloideae</taxon>
        <taxon>Amygdaleae</taxon>
        <taxon>Prunus</taxon>
    </lineage>
</organism>
<accession>A0A6P5S349</accession>
<dbReference type="RefSeq" id="XP_021809097.1">
    <property type="nucleotide sequence ID" value="XM_021953405.1"/>
</dbReference>
<dbReference type="KEGG" id="pavi:110752693"/>
<gene>
    <name evidence="2" type="primary">LOC110752693</name>
</gene>
<sequence>MNSLLSEYVHSRKRVRDLTVERDEGLATINRYVVDPKRVLRPFIFVTMRRQVDALVHRKSIQDSFQPSSIMIRTGENARALFDAVTVVRLGCRVRIASSRVRNRTTKDYRKYQSLYYALRVSVEALEEEYRRCEQLYKRFRDANVVKVSNGDELNALIYVKNSGGWRANTIVIPTLNAFANVGALEQDIEEAGFVFLLGDHADAQ</sequence>
<protein>
    <submittedName>
        <fullName evidence="2">Uncharacterized protein LOC110752693</fullName>
    </submittedName>
</protein>
<proteinExistence type="predicted"/>
<evidence type="ECO:0000313" key="1">
    <source>
        <dbReference type="Proteomes" id="UP000515124"/>
    </source>
</evidence>
<keyword evidence="1" id="KW-1185">Reference proteome</keyword>
<dbReference type="Proteomes" id="UP000515124">
    <property type="component" value="Unplaced"/>
</dbReference>
<evidence type="ECO:0000313" key="2">
    <source>
        <dbReference type="RefSeq" id="XP_021809097.1"/>
    </source>
</evidence>
<name>A0A6P5S349_PRUAV</name>
<reference evidence="2" key="1">
    <citation type="submission" date="2025-08" db="UniProtKB">
        <authorList>
            <consortium name="RefSeq"/>
        </authorList>
    </citation>
    <scope>IDENTIFICATION</scope>
</reference>
<dbReference type="GeneID" id="110752693"/>
<dbReference type="AlphaFoldDB" id="A0A6P5S349"/>